<name>W7IBQ4_9PSEU</name>
<feature type="region of interest" description="Disordered" evidence="1">
    <location>
        <begin position="14"/>
        <end position="50"/>
    </location>
</feature>
<proteinExistence type="predicted"/>
<comment type="caution">
    <text evidence="2">The sequence shown here is derived from an EMBL/GenBank/DDBJ whole genome shotgun (WGS) entry which is preliminary data.</text>
</comment>
<sequence>MVFSGHGGIEFVEKQIPHLDRGDPVGLTQPFRAAVPGSPETASPSGERHP</sequence>
<accession>W7IBQ4</accession>
<dbReference type="EMBL" id="AYXG01000246">
    <property type="protein sequence ID" value="EWC58220.1"/>
    <property type="molecule type" value="Genomic_DNA"/>
</dbReference>
<organism evidence="2 3">
    <name type="scientific">Actinokineospora spheciospongiae</name>
    <dbReference type="NCBI Taxonomy" id="909613"/>
    <lineage>
        <taxon>Bacteria</taxon>
        <taxon>Bacillati</taxon>
        <taxon>Actinomycetota</taxon>
        <taxon>Actinomycetes</taxon>
        <taxon>Pseudonocardiales</taxon>
        <taxon>Pseudonocardiaceae</taxon>
        <taxon>Actinokineospora</taxon>
    </lineage>
</organism>
<dbReference type="Proteomes" id="UP000019277">
    <property type="component" value="Unassembled WGS sequence"/>
</dbReference>
<gene>
    <name evidence="2" type="ORF">UO65_6481</name>
</gene>
<dbReference type="AlphaFoldDB" id="W7IBQ4"/>
<protein>
    <submittedName>
        <fullName evidence="2">Uncharacterized protein</fullName>
    </submittedName>
</protein>
<reference evidence="2 3" key="1">
    <citation type="journal article" date="2014" name="Genome Announc.">
        <title>Draft Genome Sequence of the Antitrypanosomally Active Sponge-Associated Bacterium Actinokineospora sp. Strain EG49.</title>
        <authorList>
            <person name="Harjes J."/>
            <person name="Ryu T."/>
            <person name="Abdelmohsen U.R."/>
            <person name="Moitinho-Silva L."/>
            <person name="Horn H."/>
            <person name="Ravasi T."/>
            <person name="Hentschel U."/>
        </authorList>
    </citation>
    <scope>NUCLEOTIDE SEQUENCE [LARGE SCALE GENOMIC DNA]</scope>
    <source>
        <strain evidence="2 3">EG49</strain>
    </source>
</reference>
<evidence type="ECO:0000313" key="2">
    <source>
        <dbReference type="EMBL" id="EWC58220.1"/>
    </source>
</evidence>
<evidence type="ECO:0000256" key="1">
    <source>
        <dbReference type="SAM" id="MobiDB-lite"/>
    </source>
</evidence>
<keyword evidence="3" id="KW-1185">Reference proteome</keyword>
<feature type="compositionally biased region" description="Basic and acidic residues" evidence="1">
    <location>
        <begin position="14"/>
        <end position="23"/>
    </location>
</feature>
<evidence type="ECO:0000313" key="3">
    <source>
        <dbReference type="Proteomes" id="UP000019277"/>
    </source>
</evidence>